<feature type="non-terminal residue" evidence="1">
    <location>
        <position position="1"/>
    </location>
</feature>
<comment type="caution">
    <text evidence="1">The sequence shown here is derived from an EMBL/GenBank/DDBJ whole genome shotgun (WGS) entry which is preliminary data.</text>
</comment>
<protein>
    <submittedName>
        <fullName evidence="1">Uncharacterized protein</fullName>
    </submittedName>
</protein>
<name>X0X9K7_9ZZZZ</name>
<dbReference type="InterPro" id="IPR016024">
    <property type="entry name" value="ARM-type_fold"/>
</dbReference>
<accession>X0X9K7</accession>
<evidence type="ECO:0000313" key="1">
    <source>
        <dbReference type="EMBL" id="GAG32087.1"/>
    </source>
</evidence>
<dbReference type="EMBL" id="BARS01041425">
    <property type="protein sequence ID" value="GAG32087.1"/>
    <property type="molecule type" value="Genomic_DNA"/>
</dbReference>
<feature type="non-terminal residue" evidence="1">
    <location>
        <position position="252"/>
    </location>
</feature>
<proteinExistence type="predicted"/>
<dbReference type="SUPFAM" id="SSF48371">
    <property type="entry name" value="ARM repeat"/>
    <property type="match status" value="1"/>
</dbReference>
<gene>
    <name evidence="1" type="ORF">S01H1_63004</name>
</gene>
<dbReference type="AlphaFoldDB" id="X0X9K7"/>
<reference evidence="1" key="1">
    <citation type="journal article" date="2014" name="Front. Microbiol.">
        <title>High frequency of phylogenetically diverse reductive dehalogenase-homologous genes in deep subseafloor sedimentary metagenomes.</title>
        <authorList>
            <person name="Kawai M."/>
            <person name="Futagami T."/>
            <person name="Toyoda A."/>
            <person name="Takaki Y."/>
            <person name="Nishi S."/>
            <person name="Hori S."/>
            <person name="Arai W."/>
            <person name="Tsubouchi T."/>
            <person name="Morono Y."/>
            <person name="Uchiyama I."/>
            <person name="Ito T."/>
            <person name="Fujiyama A."/>
            <person name="Inagaki F."/>
            <person name="Takami H."/>
        </authorList>
    </citation>
    <scope>NUCLEOTIDE SEQUENCE</scope>
    <source>
        <strain evidence="1">Expedition CK06-06</strain>
    </source>
</reference>
<sequence>TQPKAVLKLVRRIVKRQPEMVPWALNTALEGLAHEADDVQELAVELLESWASRAHGDHAASLRERFDDLAPTLRARAENLLREMGDDGAAADQESGVDEAADLSLLFEQAESLDAHWSKLAGVDVAVAAIRAGDMPDPLEFNLLDVPVLSSLDPIEPIQTVDELLDAVAHALEDVDSADELERILDGISRLCDQRPEDFEQRAAPLIQRLQKVQSSESARGLFTSWHTLESLQQMIFCWLSGERVPKSQYSK</sequence>
<organism evidence="1">
    <name type="scientific">marine sediment metagenome</name>
    <dbReference type="NCBI Taxonomy" id="412755"/>
    <lineage>
        <taxon>unclassified sequences</taxon>
        <taxon>metagenomes</taxon>
        <taxon>ecological metagenomes</taxon>
    </lineage>
</organism>